<dbReference type="SUPFAM" id="SSF75217">
    <property type="entry name" value="alpha/beta knot"/>
    <property type="match status" value="1"/>
</dbReference>
<gene>
    <name evidence="5" type="ORF">B7R76_07245</name>
</gene>
<dbReference type="AlphaFoldDB" id="A0A2J8B021"/>
<sequence>MGEMLISSKTNPSYKRWLKYCEHPEKNRDIYLLEGLRLCRDAVEAGEKWRIREVCFNDAALRHETGHAFYQLCVNRFGASTVNVFADNLFAKLADTVSSQGIMMAVSPEGERPTANWRRVLLLERVQDPGNLGSIWRSADAFGFDAVILAAGGASPNNRKTLRSAMGSVFHVPVLPFSDTEAAYTFLKQENFWIAAATLDGRPLAEIARRHDLPKIALAIGNEGNGLSSYARKEADATVYIPISGKAESLNAACAAGILCYEFREAQ</sequence>
<dbReference type="RefSeq" id="WP_051821077.1">
    <property type="nucleotide sequence ID" value="NZ_NBZD01000004.1"/>
</dbReference>
<dbReference type="Gene3D" id="3.30.1330.30">
    <property type="match status" value="1"/>
</dbReference>
<dbReference type="GO" id="GO:0003723">
    <property type="term" value="F:RNA binding"/>
    <property type="evidence" value="ECO:0007669"/>
    <property type="project" value="InterPro"/>
</dbReference>
<evidence type="ECO:0000313" key="6">
    <source>
        <dbReference type="Proteomes" id="UP000236394"/>
    </source>
</evidence>
<dbReference type="PANTHER" id="PTHR43191">
    <property type="entry name" value="RRNA METHYLTRANSFERASE 3"/>
    <property type="match status" value="1"/>
</dbReference>
<keyword evidence="3" id="KW-0808">Transferase</keyword>
<proteinExistence type="inferred from homology"/>
<dbReference type="InterPro" id="IPR001537">
    <property type="entry name" value="SpoU_MeTrfase"/>
</dbReference>
<name>A0A2J8B021_9FIRM</name>
<dbReference type="Proteomes" id="UP000236394">
    <property type="component" value="Unassembled WGS sequence"/>
</dbReference>
<comment type="caution">
    <text evidence="5">The sequence shown here is derived from an EMBL/GenBank/DDBJ whole genome shotgun (WGS) entry which is preliminary data.</text>
</comment>
<evidence type="ECO:0000256" key="1">
    <source>
        <dbReference type="ARBA" id="ARBA00007228"/>
    </source>
</evidence>
<dbReference type="Pfam" id="PF00588">
    <property type="entry name" value="SpoU_methylase"/>
    <property type="match status" value="1"/>
</dbReference>
<dbReference type="PANTHER" id="PTHR43191:SF2">
    <property type="entry name" value="RRNA METHYLTRANSFERASE 3, MITOCHONDRIAL"/>
    <property type="match status" value="1"/>
</dbReference>
<reference evidence="6" key="1">
    <citation type="submission" date="2017-04" db="EMBL/GenBank/DDBJ databases">
        <authorList>
            <person name="Bumgarner R.E."/>
            <person name="Fredricks D.N."/>
            <person name="Srinivasan S."/>
        </authorList>
    </citation>
    <scope>NUCLEOTIDE SEQUENCE [LARGE SCALE GENOMIC DNA]</scope>
    <source>
        <strain evidence="6">KA00405</strain>
    </source>
</reference>
<dbReference type="GO" id="GO:0006396">
    <property type="term" value="P:RNA processing"/>
    <property type="evidence" value="ECO:0007669"/>
    <property type="project" value="InterPro"/>
</dbReference>
<evidence type="ECO:0000259" key="4">
    <source>
        <dbReference type="SMART" id="SM00967"/>
    </source>
</evidence>
<dbReference type="SUPFAM" id="SSF55315">
    <property type="entry name" value="L30e-like"/>
    <property type="match status" value="1"/>
</dbReference>
<evidence type="ECO:0000256" key="2">
    <source>
        <dbReference type="ARBA" id="ARBA00022603"/>
    </source>
</evidence>
<evidence type="ECO:0000256" key="3">
    <source>
        <dbReference type="ARBA" id="ARBA00022679"/>
    </source>
</evidence>
<dbReference type="InterPro" id="IPR029026">
    <property type="entry name" value="tRNA_m1G_MTases_N"/>
</dbReference>
<dbReference type="InterPro" id="IPR029064">
    <property type="entry name" value="Ribosomal_eL30-like_sf"/>
</dbReference>
<comment type="similarity">
    <text evidence="1">Belongs to the class IV-like SAM-binding methyltransferase superfamily. RNA methyltransferase TrmH family.</text>
</comment>
<dbReference type="InterPro" id="IPR013123">
    <property type="entry name" value="SpoU_subst-bd"/>
</dbReference>
<dbReference type="GO" id="GO:0008173">
    <property type="term" value="F:RNA methyltransferase activity"/>
    <property type="evidence" value="ECO:0007669"/>
    <property type="project" value="InterPro"/>
</dbReference>
<keyword evidence="2" id="KW-0489">Methyltransferase</keyword>
<dbReference type="SMART" id="SM00967">
    <property type="entry name" value="SpoU_sub_bind"/>
    <property type="match status" value="1"/>
</dbReference>
<dbReference type="EMBL" id="NBZD01000004">
    <property type="protein sequence ID" value="PNH18116.1"/>
    <property type="molecule type" value="Genomic_DNA"/>
</dbReference>
<dbReference type="GO" id="GO:0032259">
    <property type="term" value="P:methylation"/>
    <property type="evidence" value="ECO:0007669"/>
    <property type="project" value="UniProtKB-KW"/>
</dbReference>
<evidence type="ECO:0000313" key="5">
    <source>
        <dbReference type="EMBL" id="PNH18116.1"/>
    </source>
</evidence>
<dbReference type="Gene3D" id="3.40.1280.10">
    <property type="match status" value="1"/>
</dbReference>
<organism evidence="5 6">
    <name type="scientific">Mageeibacillus indolicus</name>
    <dbReference type="NCBI Taxonomy" id="884684"/>
    <lineage>
        <taxon>Bacteria</taxon>
        <taxon>Bacillati</taxon>
        <taxon>Bacillota</taxon>
        <taxon>Clostridia</taxon>
        <taxon>Eubacteriales</taxon>
        <taxon>Oscillospiraceae</taxon>
        <taxon>Mageeibacillus</taxon>
    </lineage>
</organism>
<accession>A0A2J8B021</accession>
<protein>
    <recommendedName>
        <fullName evidence="4">RNA 2-O ribose methyltransferase substrate binding domain-containing protein</fullName>
    </recommendedName>
</protein>
<feature type="domain" description="RNA 2-O ribose methyltransferase substrate binding" evidence="4">
    <location>
        <begin position="32"/>
        <end position="112"/>
    </location>
</feature>
<dbReference type="GO" id="GO:0005737">
    <property type="term" value="C:cytoplasm"/>
    <property type="evidence" value="ECO:0007669"/>
    <property type="project" value="UniProtKB-ARBA"/>
</dbReference>
<dbReference type="InterPro" id="IPR051259">
    <property type="entry name" value="rRNA_Methyltransferase"/>
</dbReference>
<dbReference type="InterPro" id="IPR029028">
    <property type="entry name" value="Alpha/beta_knot_MTases"/>
</dbReference>
<dbReference type="CDD" id="cd18095">
    <property type="entry name" value="SpoU-like_rRNA-MTase"/>
    <property type="match status" value="1"/>
</dbReference>